<protein>
    <recommendedName>
        <fullName evidence="6">Apolipoprotein L, 1</fullName>
    </recommendedName>
</protein>
<feature type="transmembrane region" description="Helical" evidence="3">
    <location>
        <begin position="226"/>
        <end position="249"/>
    </location>
</feature>
<dbReference type="InterPro" id="IPR008405">
    <property type="entry name" value="ApoL"/>
</dbReference>
<keyword evidence="3" id="KW-1133">Transmembrane helix</keyword>
<dbReference type="PANTHER" id="PTHR14096">
    <property type="entry name" value="APOLIPOPROTEIN L"/>
    <property type="match status" value="1"/>
</dbReference>
<keyword evidence="5" id="KW-1185">Reference proteome</keyword>
<organism evidence="4 5">
    <name type="scientific">Oryzias melastigma</name>
    <name type="common">Marine medaka</name>
    <dbReference type="NCBI Taxonomy" id="30732"/>
    <lineage>
        <taxon>Eukaryota</taxon>
        <taxon>Metazoa</taxon>
        <taxon>Chordata</taxon>
        <taxon>Craniata</taxon>
        <taxon>Vertebrata</taxon>
        <taxon>Euteleostomi</taxon>
        <taxon>Actinopterygii</taxon>
        <taxon>Neopterygii</taxon>
        <taxon>Teleostei</taxon>
        <taxon>Neoteleostei</taxon>
        <taxon>Acanthomorphata</taxon>
        <taxon>Ovalentaria</taxon>
        <taxon>Atherinomorphae</taxon>
        <taxon>Beloniformes</taxon>
        <taxon>Adrianichthyidae</taxon>
        <taxon>Oryziinae</taxon>
        <taxon>Oryzias</taxon>
    </lineage>
</organism>
<dbReference type="GeneTree" id="ENSGT01030000234599"/>
<dbReference type="Proteomes" id="UP000261560">
    <property type="component" value="Unplaced"/>
</dbReference>
<evidence type="ECO:0000313" key="5">
    <source>
        <dbReference type="Proteomes" id="UP000261560"/>
    </source>
</evidence>
<dbReference type="GO" id="GO:0006869">
    <property type="term" value="P:lipid transport"/>
    <property type="evidence" value="ECO:0007669"/>
    <property type="project" value="InterPro"/>
</dbReference>
<proteinExistence type="inferred from homology"/>
<dbReference type="GO" id="GO:0005576">
    <property type="term" value="C:extracellular region"/>
    <property type="evidence" value="ECO:0007669"/>
    <property type="project" value="InterPro"/>
</dbReference>
<keyword evidence="3" id="KW-0472">Membrane</keyword>
<evidence type="ECO:0000256" key="3">
    <source>
        <dbReference type="SAM" id="Phobius"/>
    </source>
</evidence>
<name>A0A3B3CAC0_ORYME</name>
<comment type="similarity">
    <text evidence="1">Belongs to the apolipoprotein L family.</text>
</comment>
<dbReference type="STRING" id="30732.ENSOMEP00000014876"/>
<dbReference type="PaxDb" id="30732-ENSOMEP00000014876"/>
<dbReference type="OMA" id="TVATIDQ"/>
<dbReference type="GO" id="GO:0016020">
    <property type="term" value="C:membrane"/>
    <property type="evidence" value="ECO:0007669"/>
    <property type="project" value="TreeGrafter"/>
</dbReference>
<accession>A0A3B3CAC0</accession>
<keyword evidence="3" id="KW-0812">Transmembrane</keyword>
<feature type="region of interest" description="Disordered" evidence="2">
    <location>
        <begin position="1"/>
        <end position="53"/>
    </location>
</feature>
<reference evidence="4" key="1">
    <citation type="submission" date="2025-08" db="UniProtKB">
        <authorList>
            <consortium name="Ensembl"/>
        </authorList>
    </citation>
    <scope>IDENTIFICATION</scope>
</reference>
<dbReference type="GO" id="GO:0008289">
    <property type="term" value="F:lipid binding"/>
    <property type="evidence" value="ECO:0007669"/>
    <property type="project" value="InterPro"/>
</dbReference>
<evidence type="ECO:0008006" key="6">
    <source>
        <dbReference type="Google" id="ProtNLM"/>
    </source>
</evidence>
<dbReference type="PANTHER" id="PTHR14096:SF59">
    <property type="entry name" value="APOLIPOPROTEIN L, 1 ISOFORM X1"/>
    <property type="match status" value="1"/>
</dbReference>
<sequence length="391" mass="42584">MHQTKATPPVPLPRKHLTSKATSLDEEQLRSNRSPEAPAETSPCPTKPPPVLPKTKIIRQKSEMIQTFPLYEEMQPPTYEEVLKDMDKHFYKNGHGAPPALPIKTPKSKPDIQTVATIDQPLSSMNMSWKDCYNDLKDKGASEKRIIETLAEYLYEEVQKYNSLMTEDGKSLREAIDDLRSIAANLNKVSKGTKIAGITGGATTALGGVAAAAGVILSPFTMGSSLALTAIGVGVATAGGVTGASAAITNKANFSSDKKKIQQTLQDFEDHHEKIRSCLEFIIEGIDQLKLHGVSTLSQTKTRSEKATKMLKMVTGDMSAMAGGKCTKVSGTIQGFALGMDLYFTKGKDGQKLKKDLKSKFAKNIEKLAEDLEEGFKELSDIFVLFEISLQ</sequence>
<evidence type="ECO:0000256" key="1">
    <source>
        <dbReference type="ARBA" id="ARBA00010090"/>
    </source>
</evidence>
<dbReference type="Ensembl" id="ENSOMET00000022896.1">
    <property type="protein sequence ID" value="ENSOMEP00000014876.1"/>
    <property type="gene ID" value="ENSOMEG00000016420.1"/>
</dbReference>
<dbReference type="Pfam" id="PF05461">
    <property type="entry name" value="ApoL"/>
    <property type="match status" value="1"/>
</dbReference>
<reference evidence="4" key="2">
    <citation type="submission" date="2025-09" db="UniProtKB">
        <authorList>
            <consortium name="Ensembl"/>
        </authorList>
    </citation>
    <scope>IDENTIFICATION</scope>
</reference>
<feature type="transmembrane region" description="Helical" evidence="3">
    <location>
        <begin position="195"/>
        <end position="220"/>
    </location>
</feature>
<dbReference type="GO" id="GO:0042157">
    <property type="term" value="P:lipoprotein metabolic process"/>
    <property type="evidence" value="ECO:0007669"/>
    <property type="project" value="InterPro"/>
</dbReference>
<evidence type="ECO:0000256" key="2">
    <source>
        <dbReference type="SAM" id="MobiDB-lite"/>
    </source>
</evidence>
<dbReference type="AlphaFoldDB" id="A0A3B3CAC0"/>
<evidence type="ECO:0000313" key="4">
    <source>
        <dbReference type="Ensembl" id="ENSOMEP00000014876.1"/>
    </source>
</evidence>